<dbReference type="InterPro" id="IPR002725">
    <property type="entry name" value="YgjP-like_metallopeptidase"/>
</dbReference>
<evidence type="ECO:0000313" key="2">
    <source>
        <dbReference type="EMBL" id="AZH27287.1"/>
    </source>
</evidence>
<name>A0A3M0CWV5_9EURY</name>
<dbReference type="Proteomes" id="UP000277326">
    <property type="component" value="Unassembled WGS sequence"/>
</dbReference>
<accession>A0A3M0CWV5</accession>
<proteinExistence type="predicted"/>
<feature type="domain" description="YgjP-like metallopeptidase" evidence="1">
    <location>
        <begin position="25"/>
        <end position="224"/>
    </location>
</feature>
<gene>
    <name evidence="3" type="ORF">ATH50_3623</name>
    <name evidence="2" type="ORF">DU502_17860</name>
</gene>
<dbReference type="GeneID" id="38473192"/>
<evidence type="ECO:0000259" key="1">
    <source>
        <dbReference type="Pfam" id="PF01863"/>
    </source>
</evidence>
<evidence type="ECO:0000313" key="5">
    <source>
        <dbReference type="Proteomes" id="UP000282007"/>
    </source>
</evidence>
<reference evidence="3 4" key="1">
    <citation type="journal article" date="2015" name="Stand. Genomic Sci.">
        <title>Genomic Encyclopedia of Bacterial and Archaeal Type Strains, Phase III: the genomes of soil and plant-associated and newly described type strains.</title>
        <authorList>
            <person name="Whitman W.B."/>
            <person name="Woyke T."/>
            <person name="Klenk H.P."/>
            <person name="Zhou Y."/>
            <person name="Lilburn T.G."/>
            <person name="Beck B.J."/>
            <person name="De Vos P."/>
            <person name="Vandamme P."/>
            <person name="Eisen J.A."/>
            <person name="Garrity G."/>
            <person name="Hugenholtz P."/>
            <person name="Kyrpides N.C."/>
        </authorList>
    </citation>
    <scope>NUCLEOTIDE SEQUENCE [LARGE SCALE GENOMIC DNA]</scope>
    <source>
        <strain evidence="3 4">CGMCC 1.10124</strain>
    </source>
</reference>
<dbReference type="Proteomes" id="UP000282007">
    <property type="component" value="Plasmid pJCM16430-01"/>
</dbReference>
<dbReference type="OrthoDB" id="308128at2157"/>
<dbReference type="PANTHER" id="PTHR30399:SF1">
    <property type="entry name" value="UTP PYROPHOSPHATASE"/>
    <property type="match status" value="1"/>
</dbReference>
<geneLocation type="plasmid" evidence="5">
    <name>pjcm16430-01</name>
</geneLocation>
<keyword evidence="5" id="KW-1185">Reference proteome</keyword>
<protein>
    <submittedName>
        <fullName evidence="2">M48 family peptidase</fullName>
    </submittedName>
</protein>
<evidence type="ECO:0000313" key="3">
    <source>
        <dbReference type="EMBL" id="RMB08293.1"/>
    </source>
</evidence>
<dbReference type="RefSeq" id="WP_121922135.1">
    <property type="nucleotide sequence ID" value="NZ_CP034146.1"/>
</dbReference>
<dbReference type="EMBL" id="REFS01000011">
    <property type="protein sequence ID" value="RMB08293.1"/>
    <property type="molecule type" value="Genomic_DNA"/>
</dbReference>
<reference evidence="3" key="3">
    <citation type="submission" date="2018-10" db="EMBL/GenBank/DDBJ databases">
        <authorList>
            <person name="Whitman W."/>
            <person name="Huntemann M."/>
            <person name="Clum A."/>
            <person name="Pillay M."/>
            <person name="Palaniappan K."/>
            <person name="Varghese N."/>
            <person name="Mikhailova N."/>
            <person name="Stamatis D."/>
            <person name="Reddy T."/>
            <person name="Daum C."/>
            <person name="Shapiro N."/>
            <person name="Ivanova N."/>
            <person name="Kyrpides N."/>
            <person name="Woyke T."/>
        </authorList>
    </citation>
    <scope>NUCLEOTIDE SEQUENCE</scope>
    <source>
        <strain evidence="3">CGMCC 1.10124</strain>
    </source>
</reference>
<organism evidence="3 4">
    <name type="scientific">Haloplanus aerogenes</name>
    <dbReference type="NCBI Taxonomy" id="660522"/>
    <lineage>
        <taxon>Archaea</taxon>
        <taxon>Methanobacteriati</taxon>
        <taxon>Methanobacteriota</taxon>
        <taxon>Stenosarchaea group</taxon>
        <taxon>Halobacteria</taxon>
        <taxon>Halobacteriales</taxon>
        <taxon>Haloferacaceae</taxon>
        <taxon>Haloplanus</taxon>
    </lineage>
</organism>
<dbReference type="CDD" id="cd07344">
    <property type="entry name" value="M48_yhfN_like"/>
    <property type="match status" value="1"/>
</dbReference>
<evidence type="ECO:0000313" key="4">
    <source>
        <dbReference type="Proteomes" id="UP000277326"/>
    </source>
</evidence>
<keyword evidence="2" id="KW-0614">Plasmid</keyword>
<reference evidence="2 5" key="2">
    <citation type="submission" date="2018-07" db="EMBL/GenBank/DDBJ databases">
        <title>Genome sequences of Haloplanus aerogenes JCM 16430T.</title>
        <authorList>
            <person name="Kim Y.B."/>
            <person name="Roh S.W."/>
        </authorList>
    </citation>
    <scope>NUCLEOTIDE SEQUENCE [LARGE SCALE GENOMIC DNA]</scope>
    <source>
        <strain evidence="2 5">JCM 16430</strain>
        <plasmid evidence="5">pjcm16430-01</plasmid>
        <plasmid evidence="2">pJCM16430-01</plasmid>
    </source>
</reference>
<dbReference type="EMBL" id="CP034146">
    <property type="protein sequence ID" value="AZH27287.1"/>
    <property type="molecule type" value="Genomic_DNA"/>
</dbReference>
<dbReference type="Gene3D" id="3.30.2010.10">
    <property type="entry name" value="Metalloproteases ('zincins'), catalytic domain"/>
    <property type="match status" value="1"/>
</dbReference>
<sequence>MPAIHVFDETIQYDVIESDDATEPRIDVDIHGVRIILPAGSEIEAETVADENAQWILDKWREYETHRQRAPARSFEEGEAFPYLGDERRLSIETADRARITPTTFVLPATAVDERGIKDVLEELYRREAREYFQARIDHYAAEMDVDPGRLELRNQRTRWASCSVQRTLSFNWRLVMAPPDVIDYVVIHELAHLRERNHTRRFWQLVRQYDPDYEQHVEWLKENSVRLIFTEEDL</sequence>
<dbReference type="PANTHER" id="PTHR30399">
    <property type="entry name" value="UNCHARACTERIZED PROTEIN YGJP"/>
    <property type="match status" value="1"/>
</dbReference>
<dbReference type="InterPro" id="IPR053136">
    <property type="entry name" value="UTP_pyrophosphatase-like"/>
</dbReference>
<dbReference type="AlphaFoldDB" id="A0A3M0CWV5"/>
<dbReference type="KEGG" id="haer:DU502_17860"/>
<geneLocation type="plasmid" evidence="2">
    <name>pJCM16430-01</name>
</geneLocation>
<dbReference type="Pfam" id="PF01863">
    <property type="entry name" value="YgjP-like"/>
    <property type="match status" value="1"/>
</dbReference>